<feature type="region of interest" description="Disordered" evidence="2">
    <location>
        <begin position="1"/>
        <end position="58"/>
    </location>
</feature>
<gene>
    <name evidence="3" type="ORF">FAZ21_14740</name>
</gene>
<reference evidence="3 4" key="1">
    <citation type="submission" date="2019-04" db="EMBL/GenBank/DDBJ databases">
        <title>Chitiniphilus eburnea sp. nov., a novel chitinolytic bacterium isolated from aquaculture sludge.</title>
        <authorList>
            <person name="Sheng M."/>
        </authorList>
    </citation>
    <scope>NUCLEOTIDE SEQUENCE [LARGE SCALE GENOMIC DNA]</scope>
    <source>
        <strain evidence="3 4">HX-2-15</strain>
    </source>
</reference>
<dbReference type="OrthoDB" id="9807606at2"/>
<dbReference type="InterPro" id="IPR029045">
    <property type="entry name" value="ClpP/crotonase-like_dom_sf"/>
</dbReference>
<dbReference type="Pfam" id="PF00378">
    <property type="entry name" value="ECH_1"/>
    <property type="match status" value="1"/>
</dbReference>
<comment type="caution">
    <text evidence="3">The sequence shown here is derived from an EMBL/GenBank/DDBJ whole genome shotgun (WGS) entry which is preliminary data.</text>
</comment>
<dbReference type="InterPro" id="IPR051683">
    <property type="entry name" value="Enoyl-CoA_Hydratase/Isomerase"/>
</dbReference>
<dbReference type="SUPFAM" id="SSF52096">
    <property type="entry name" value="ClpP/crotonase"/>
    <property type="match status" value="1"/>
</dbReference>
<evidence type="ECO:0000313" key="4">
    <source>
        <dbReference type="Proteomes" id="UP000310016"/>
    </source>
</evidence>
<dbReference type="GO" id="GO:0008300">
    <property type="term" value="P:isoprenoid catabolic process"/>
    <property type="evidence" value="ECO:0007669"/>
    <property type="project" value="TreeGrafter"/>
</dbReference>
<sequence length="340" mass="37000">MGHGAESGKSEQQTEAALYHGRPEEAWQSARHSAKSGSAPRSHPRASGRPANGNPDIRITTGCGADGKPEHEQGARVSDTLQYAIGDDHIARITLDRPTACNAFDDVMIAELTACLAGLSQNSDLRALILSATGRHFCAGLDYQWLLRASSHDQHRNFEEALTLSRLMQLLDRFPVPTIARVQGPAFGMGLGLIACCDLVVAHQDAYFQLSEVRLGLVPAVTAPYIQSKIGVSGARRYFLTAEPIDCRRAHALGLIHEVAETEAELEQWVTRWLDAIVQNGPRAMLAAKRLVAAIEHRPIDDALLSDIAHRIAHLRARAEAQEGVAAHVAGRPPRWHEAD</sequence>
<dbReference type="EMBL" id="SUMF01000020">
    <property type="protein sequence ID" value="TJZ69771.1"/>
    <property type="molecule type" value="Genomic_DNA"/>
</dbReference>
<dbReference type="PANTHER" id="PTHR42964:SF1">
    <property type="entry name" value="POLYKETIDE BIOSYNTHESIS ENOYL-COA HYDRATASE PKSH-RELATED"/>
    <property type="match status" value="1"/>
</dbReference>
<evidence type="ECO:0000256" key="1">
    <source>
        <dbReference type="ARBA" id="ARBA00005254"/>
    </source>
</evidence>
<accession>A0A4U0PNH4</accession>
<evidence type="ECO:0000313" key="3">
    <source>
        <dbReference type="EMBL" id="TJZ69771.1"/>
    </source>
</evidence>
<dbReference type="Proteomes" id="UP000310016">
    <property type="component" value="Unassembled WGS sequence"/>
</dbReference>
<dbReference type="InterPro" id="IPR014748">
    <property type="entry name" value="Enoyl-CoA_hydra_C"/>
</dbReference>
<protein>
    <recommendedName>
        <fullName evidence="5">Enoyl-CoA hydratase/isomerase family protein</fullName>
    </recommendedName>
</protein>
<evidence type="ECO:0000256" key="2">
    <source>
        <dbReference type="SAM" id="MobiDB-lite"/>
    </source>
</evidence>
<name>A0A4U0PNH4_9NEIS</name>
<dbReference type="AlphaFoldDB" id="A0A4U0PNH4"/>
<comment type="similarity">
    <text evidence="1">Belongs to the enoyl-CoA hydratase/isomerase family.</text>
</comment>
<organism evidence="3 4">
    <name type="scientific">Chitiniphilus eburneus</name>
    <dbReference type="NCBI Taxonomy" id="2571148"/>
    <lineage>
        <taxon>Bacteria</taxon>
        <taxon>Pseudomonadati</taxon>
        <taxon>Pseudomonadota</taxon>
        <taxon>Betaproteobacteria</taxon>
        <taxon>Neisseriales</taxon>
        <taxon>Chitinibacteraceae</taxon>
        <taxon>Chitiniphilus</taxon>
    </lineage>
</organism>
<dbReference type="CDD" id="cd06558">
    <property type="entry name" value="crotonase-like"/>
    <property type="match status" value="1"/>
</dbReference>
<dbReference type="InterPro" id="IPR001753">
    <property type="entry name" value="Enoyl-CoA_hydra/iso"/>
</dbReference>
<dbReference type="Gene3D" id="3.90.226.10">
    <property type="entry name" value="2-enoyl-CoA Hydratase, Chain A, domain 1"/>
    <property type="match status" value="1"/>
</dbReference>
<dbReference type="GO" id="GO:0003824">
    <property type="term" value="F:catalytic activity"/>
    <property type="evidence" value="ECO:0007669"/>
    <property type="project" value="UniProtKB-ARBA"/>
</dbReference>
<evidence type="ECO:0008006" key="5">
    <source>
        <dbReference type="Google" id="ProtNLM"/>
    </source>
</evidence>
<dbReference type="Gene3D" id="1.10.12.10">
    <property type="entry name" value="Lyase 2-enoyl-coa Hydratase, Chain A, domain 2"/>
    <property type="match status" value="1"/>
</dbReference>
<proteinExistence type="inferred from homology"/>
<dbReference type="PANTHER" id="PTHR42964">
    <property type="entry name" value="ENOYL-COA HYDRATASE"/>
    <property type="match status" value="1"/>
</dbReference>
<keyword evidence="4" id="KW-1185">Reference proteome</keyword>